<dbReference type="Proteomes" id="UP001497516">
    <property type="component" value="Chromosome 3"/>
</dbReference>
<dbReference type="Gene3D" id="1.25.10.10">
    <property type="entry name" value="Leucine-rich Repeat Variant"/>
    <property type="match status" value="3"/>
</dbReference>
<reference evidence="2 3" key="1">
    <citation type="submission" date="2024-04" db="EMBL/GenBank/DDBJ databases">
        <authorList>
            <person name="Fracassetti M."/>
        </authorList>
    </citation>
    <scope>NUCLEOTIDE SEQUENCE [LARGE SCALE GENOMIC DNA]</scope>
</reference>
<accession>A0AAV2DL94</accession>
<dbReference type="PANTHER" id="PTHR13366">
    <property type="entry name" value="MALARIA ANTIGEN-RELATED"/>
    <property type="match status" value="1"/>
</dbReference>
<dbReference type="Pfam" id="PF13251">
    <property type="entry name" value="DUF4042"/>
    <property type="match status" value="1"/>
</dbReference>
<dbReference type="PANTHER" id="PTHR13366:SF0">
    <property type="entry name" value="HEAT REPEAT-CONTAINING PROTEIN 6"/>
    <property type="match status" value="1"/>
</dbReference>
<sequence length="1190" mass="130138">MSGSSSSDTPSSSSSSSSAIRAWRTAFLTLRDETLTSSPKSKSITQLLNDLIFSHSRALMSAAPDLPPHEVTSDLVFLMELAASSPSGQDLSPIYVHVSSLVHDICKLQRIPLQLNSSSWFVVINCFSAMVQFFLGQAGSRPQFSLGHTVECLGTVRCLASIYQPKSLLSDDVQLAKFLLGVIESYHAQCLLSTCTSTSENVVVSTGKRLSKSSQLWEVPTAAFALLSEAFTRIGSSFPTYIWQSAMEVIRKVMDVLLSQNFLVEGVPATRFYAALLGCLHLVLTNAKGFQNDHVPAFVATLRMFFTYGLSQPLYSTSAGTHKNAAKLISEDTKKQRIPYRPPHLRRKENVNMKQLKAQELSCSSDQESFALELISSDSDCSDSDGSVKDNDTIKNSKVRTAAIVCLQDLCQADPRSFTNQWTMILPTTDVLEARKFEATLLTCLLFDPYLKVRIASASTLAVMLDGPSSVFLQVAEYKESSKRGSFMALSSSLGLILMQLHTGLLYSIQQETHSRLLASLLKILVLLISATPYSRMPDELLPRIITSLLAGMEHGLSSKGDQIGLLAASMNCLIAALSTSPSSLVVKKMLAEEIAKGVYVDKKASGVLSTIFRFSDRLNSPSICFEALQALRAVIHNYPSTAPACWEHTTNLVSDILRASTVEVSSTNCQAGGEYNIGFVGEKVITSVIKVMDECLRAFSGFKGTEEPDEKVSDMPFTNDCVREKKVSSAPLYELESAADNEVKSEANETGSEHWSQTIEWLMPQILQHYSSMVRTASITCFAGITSFVFGTLSKEKRDFVVQSCISAAVHDKVSSVRSAACRAIGVISCFPMISHSAEILDKFINAIGMNTSDPLASVRIAGSWALANICDSLRHCVDDFPLRQSAGSNSNSNVVVFLMESALRLTKDGEKIKSNAVRALGNLSRFVQCIDTCGGDDRPVKYNNLSANKESIRGRSTRLAGHGSGSSCYCASSGDACLLQRIVQAFLSCVTTGNVKVQWNVCHAISNLFLNESLRLQDRDWAPSVFSILLLLLRDSSNFKIRIQAAAALAVPASVIDYGESFPDVVQGLEHVLENLSSDQISAPSSFKYRVALEKQVTATMLHVISLTSSGDHQSVKDFLVKKGSYLEEWFKLLCSSLMEKGSQLEDENAIARRKKLMIFKAIHSLIQVYESSNHHAVAEKFKKLERG</sequence>
<protein>
    <recommendedName>
        <fullName evidence="1">DUF4042 domain-containing protein</fullName>
    </recommendedName>
</protein>
<dbReference type="EMBL" id="OZ034816">
    <property type="protein sequence ID" value="CAL1373756.1"/>
    <property type="molecule type" value="Genomic_DNA"/>
</dbReference>
<dbReference type="InterPro" id="IPR025283">
    <property type="entry name" value="DUF4042"/>
</dbReference>
<dbReference type="InterPro" id="IPR052107">
    <property type="entry name" value="HEAT6"/>
</dbReference>
<keyword evidence="3" id="KW-1185">Reference proteome</keyword>
<dbReference type="InterPro" id="IPR011989">
    <property type="entry name" value="ARM-like"/>
</dbReference>
<dbReference type="SUPFAM" id="SSF48371">
    <property type="entry name" value="ARM repeat"/>
    <property type="match status" value="1"/>
</dbReference>
<feature type="domain" description="DUF4042" evidence="1">
    <location>
        <begin position="398"/>
        <end position="582"/>
    </location>
</feature>
<evidence type="ECO:0000313" key="2">
    <source>
        <dbReference type="EMBL" id="CAL1373756.1"/>
    </source>
</evidence>
<evidence type="ECO:0000259" key="1">
    <source>
        <dbReference type="Pfam" id="PF13251"/>
    </source>
</evidence>
<organism evidence="2 3">
    <name type="scientific">Linum trigynum</name>
    <dbReference type="NCBI Taxonomy" id="586398"/>
    <lineage>
        <taxon>Eukaryota</taxon>
        <taxon>Viridiplantae</taxon>
        <taxon>Streptophyta</taxon>
        <taxon>Embryophyta</taxon>
        <taxon>Tracheophyta</taxon>
        <taxon>Spermatophyta</taxon>
        <taxon>Magnoliopsida</taxon>
        <taxon>eudicotyledons</taxon>
        <taxon>Gunneridae</taxon>
        <taxon>Pentapetalae</taxon>
        <taxon>rosids</taxon>
        <taxon>fabids</taxon>
        <taxon>Malpighiales</taxon>
        <taxon>Linaceae</taxon>
        <taxon>Linum</taxon>
    </lineage>
</organism>
<evidence type="ECO:0000313" key="3">
    <source>
        <dbReference type="Proteomes" id="UP001497516"/>
    </source>
</evidence>
<gene>
    <name evidence="2" type="ORF">LTRI10_LOCUS15671</name>
</gene>
<dbReference type="InterPro" id="IPR016024">
    <property type="entry name" value="ARM-type_fold"/>
</dbReference>
<dbReference type="AlphaFoldDB" id="A0AAV2DL94"/>
<proteinExistence type="predicted"/>
<name>A0AAV2DL94_9ROSI</name>